<feature type="compositionally biased region" description="Acidic residues" evidence="1">
    <location>
        <begin position="228"/>
        <end position="240"/>
    </location>
</feature>
<feature type="region of interest" description="Disordered" evidence="1">
    <location>
        <begin position="77"/>
        <end position="107"/>
    </location>
</feature>
<dbReference type="CDD" id="cd22573">
    <property type="entry name" value="RMP1_RBD"/>
    <property type="match status" value="1"/>
</dbReference>
<reference evidence="3 4" key="1">
    <citation type="submission" date="2024-03" db="EMBL/GenBank/DDBJ databases">
        <title>A high-quality draft genome sequence of Diaporthe vaccinii, a causative agent of upright dieback and viscid rot disease in cranberry plants.</title>
        <authorList>
            <person name="Sarrasin M."/>
            <person name="Lang B.F."/>
            <person name="Burger G."/>
        </authorList>
    </citation>
    <scope>NUCLEOTIDE SEQUENCE [LARGE SCALE GENOMIC DNA]</scope>
    <source>
        <strain evidence="3 4">IS7</strain>
    </source>
</reference>
<keyword evidence="4" id="KW-1185">Reference proteome</keyword>
<dbReference type="InterPro" id="IPR047205">
    <property type="entry name" value="RMP1"/>
</dbReference>
<evidence type="ECO:0000313" key="4">
    <source>
        <dbReference type="Proteomes" id="UP001600888"/>
    </source>
</evidence>
<protein>
    <recommendedName>
        <fullName evidence="2">RNase MRP protein 1 RNA binding domain-containing protein</fullName>
    </recommendedName>
</protein>
<feature type="region of interest" description="Disordered" evidence="1">
    <location>
        <begin position="224"/>
        <end position="321"/>
    </location>
</feature>
<dbReference type="Pfam" id="PF20945">
    <property type="entry name" value="RMP1"/>
    <property type="match status" value="1"/>
</dbReference>
<feature type="compositionally biased region" description="Low complexity" evidence="1">
    <location>
        <begin position="77"/>
        <end position="88"/>
    </location>
</feature>
<sequence length="321" mass="34214">MASRNTKPTKSPPDLATLQSSLTRLSTAAHLLDGFVHRNKNQHRGTRWWAPFDMLRRSVRKLLPDLEGAVQRAELLSSSSSSSSSAAAPAKRRKTNDKGAAAAAKQPELERVEARAQWVHDVVAVKAFEAFTQLLADRQFAQLGLMLIGVLAQVEASVAPFVRPAEPPEGDDVDERAGLGPAQAAVARMAAGRAGGGPVASQVGGGASSSLVAGHEDDLGVAISRDELGDDDNEGEDEDVASSRPRCPSPPAGQPPPREKRPEKGESKGKKRPRADDAGSSRIGKPEKPARPESSRDEKKAKKKKKKKGGDEFDDLFSSLM</sequence>
<comment type="caution">
    <text evidence="3">The sequence shown here is derived from an EMBL/GenBank/DDBJ whole genome shotgun (WGS) entry which is preliminary data.</text>
</comment>
<gene>
    <name evidence="3" type="ORF">FJTKL_15167</name>
</gene>
<accession>A0ABR4E636</accession>
<proteinExistence type="predicted"/>
<dbReference type="Proteomes" id="UP001600888">
    <property type="component" value="Unassembled WGS sequence"/>
</dbReference>
<evidence type="ECO:0000259" key="2">
    <source>
        <dbReference type="Pfam" id="PF20945"/>
    </source>
</evidence>
<dbReference type="EMBL" id="JBAWTH010000093">
    <property type="protein sequence ID" value="KAL2277887.1"/>
    <property type="molecule type" value="Genomic_DNA"/>
</dbReference>
<feature type="compositionally biased region" description="Pro residues" evidence="1">
    <location>
        <begin position="247"/>
        <end position="256"/>
    </location>
</feature>
<organism evidence="3 4">
    <name type="scientific">Diaporthe vaccinii</name>
    <dbReference type="NCBI Taxonomy" id="105482"/>
    <lineage>
        <taxon>Eukaryota</taxon>
        <taxon>Fungi</taxon>
        <taxon>Dikarya</taxon>
        <taxon>Ascomycota</taxon>
        <taxon>Pezizomycotina</taxon>
        <taxon>Sordariomycetes</taxon>
        <taxon>Sordariomycetidae</taxon>
        <taxon>Diaporthales</taxon>
        <taxon>Diaporthaceae</taxon>
        <taxon>Diaporthe</taxon>
        <taxon>Diaporthe eres species complex</taxon>
    </lineage>
</organism>
<dbReference type="PANTHER" id="PTHR37792">
    <property type="entry name" value="RIBONUCLEASE MRP PROTEIN SUBUNIT RMP1"/>
    <property type="match status" value="1"/>
</dbReference>
<evidence type="ECO:0000256" key="1">
    <source>
        <dbReference type="SAM" id="MobiDB-lite"/>
    </source>
</evidence>
<feature type="compositionally biased region" description="Basic and acidic residues" evidence="1">
    <location>
        <begin position="257"/>
        <end position="300"/>
    </location>
</feature>
<dbReference type="InterPro" id="IPR047204">
    <property type="entry name" value="RMP1_RBD"/>
</dbReference>
<feature type="domain" description="RNase MRP protein 1 RNA binding" evidence="2">
    <location>
        <begin position="32"/>
        <end position="153"/>
    </location>
</feature>
<name>A0ABR4E636_9PEZI</name>
<evidence type="ECO:0000313" key="3">
    <source>
        <dbReference type="EMBL" id="KAL2277887.1"/>
    </source>
</evidence>
<dbReference type="PANTHER" id="PTHR37792:SF1">
    <property type="entry name" value="RIBONUCLEASE MRP PROTEIN SUBUNIT RMP1"/>
    <property type="match status" value="1"/>
</dbReference>